<protein>
    <submittedName>
        <fullName evidence="1">Uncharacterized protein</fullName>
    </submittedName>
</protein>
<sequence>MCRVTKKVRIKPAPEPFAIAATIAIGSNARYLRPAAMKYLPISVYMCLLATVCSCNASAEDCAKLGDKFVDLYTAELSEDSKKLGPEVLTNAAEAGREEVVDQCKKETYSKASVERCLAAETMDEFKKC</sequence>
<dbReference type="EMBL" id="PVNK01000062">
    <property type="protein sequence ID" value="PRQ04111.1"/>
    <property type="molecule type" value="Genomic_DNA"/>
</dbReference>
<dbReference type="AlphaFoldDB" id="A0A2S9YGF2"/>
<evidence type="ECO:0000313" key="1">
    <source>
        <dbReference type="EMBL" id="PRQ04111.1"/>
    </source>
</evidence>
<keyword evidence="2" id="KW-1185">Reference proteome</keyword>
<comment type="caution">
    <text evidence="1">The sequence shown here is derived from an EMBL/GenBank/DDBJ whole genome shotgun (WGS) entry which is preliminary data.</text>
</comment>
<evidence type="ECO:0000313" key="2">
    <source>
        <dbReference type="Proteomes" id="UP000237968"/>
    </source>
</evidence>
<accession>A0A2S9YGF2</accession>
<proteinExistence type="predicted"/>
<gene>
    <name evidence="1" type="ORF">ENSA5_10700</name>
</gene>
<organism evidence="1 2">
    <name type="scientific">Enhygromyxa salina</name>
    <dbReference type="NCBI Taxonomy" id="215803"/>
    <lineage>
        <taxon>Bacteria</taxon>
        <taxon>Pseudomonadati</taxon>
        <taxon>Myxococcota</taxon>
        <taxon>Polyangia</taxon>
        <taxon>Nannocystales</taxon>
        <taxon>Nannocystaceae</taxon>
        <taxon>Enhygromyxa</taxon>
    </lineage>
</organism>
<name>A0A2S9YGF2_9BACT</name>
<reference evidence="1 2" key="1">
    <citation type="submission" date="2018-03" db="EMBL/GenBank/DDBJ databases">
        <title>Draft Genome Sequences of the Obligatory Marine Myxobacteria Enhygromyxa salina SWB005.</title>
        <authorList>
            <person name="Poehlein A."/>
            <person name="Moghaddam J.A."/>
            <person name="Harms H."/>
            <person name="Alanjari M."/>
            <person name="Koenig G.M."/>
            <person name="Daniel R."/>
            <person name="Schaeberle T.F."/>
        </authorList>
    </citation>
    <scope>NUCLEOTIDE SEQUENCE [LARGE SCALE GENOMIC DNA]</scope>
    <source>
        <strain evidence="1 2">SWB005</strain>
    </source>
</reference>
<dbReference type="Proteomes" id="UP000237968">
    <property type="component" value="Unassembled WGS sequence"/>
</dbReference>